<organism evidence="1 2">
    <name type="scientific">Algoriphagus oliviformis</name>
    <dbReference type="NCBI Taxonomy" id="2811231"/>
    <lineage>
        <taxon>Bacteria</taxon>
        <taxon>Pseudomonadati</taxon>
        <taxon>Bacteroidota</taxon>
        <taxon>Cytophagia</taxon>
        <taxon>Cytophagales</taxon>
        <taxon>Cyclobacteriaceae</taxon>
        <taxon>Algoriphagus</taxon>
    </lineage>
</organism>
<dbReference type="InterPro" id="IPR011664">
    <property type="entry name" value="Abi_system_AbiD/AbiF-like"/>
</dbReference>
<evidence type="ECO:0000313" key="1">
    <source>
        <dbReference type="EMBL" id="MBN7813079.1"/>
    </source>
</evidence>
<accession>A0ABS3C7H9</accession>
<evidence type="ECO:0000313" key="2">
    <source>
        <dbReference type="Proteomes" id="UP000664317"/>
    </source>
</evidence>
<comment type="caution">
    <text evidence="1">The sequence shown here is derived from an EMBL/GenBank/DDBJ whole genome shotgun (WGS) entry which is preliminary data.</text>
</comment>
<reference evidence="1 2" key="1">
    <citation type="submission" date="2021-03" db="EMBL/GenBank/DDBJ databases">
        <title>novel species isolated from a fishpond in China.</title>
        <authorList>
            <person name="Lu H."/>
            <person name="Cai Z."/>
        </authorList>
    </citation>
    <scope>NUCLEOTIDE SEQUENCE [LARGE SCALE GENOMIC DNA]</scope>
    <source>
        <strain evidence="1 2">H41</strain>
    </source>
</reference>
<name>A0ABS3C7H9_9BACT</name>
<keyword evidence="2" id="KW-1185">Reference proteome</keyword>
<dbReference type="Pfam" id="PF07751">
    <property type="entry name" value="Abi_2"/>
    <property type="match status" value="1"/>
</dbReference>
<sequence>MRYEKPPISTDDHIRLLRQRGLLIRDEKHATKFIESIGYYRLTGYMYHLQSSDGDHGFYPGITFGQVIDTYHFDKKLRMLLMDYLERIEVSLRALMTNRFSLEFGFFWYTDVTLFDRRDVFDMIQADIHDSVGDEKEQFIKAFKSKYTSERLPPSNMALELLSFGKLTRLYDGLKSAGGKNDIASAFGLPSSILSSWLIYLNNVRNVCAHHCRLWNRRITADRPAIPTRKKYAFAGFWDEHSNTTVYGVVTLISKLLDSISPGHRFRQKLIDLLENFPEINKIYMGFPTDWKTTAAFL</sequence>
<proteinExistence type="predicted"/>
<protein>
    <submittedName>
        <fullName evidence="1">Abi family protein</fullName>
    </submittedName>
</protein>
<dbReference type="Proteomes" id="UP000664317">
    <property type="component" value="Unassembled WGS sequence"/>
</dbReference>
<gene>
    <name evidence="1" type="ORF">J0A68_19145</name>
</gene>
<dbReference type="EMBL" id="JAFKCT010000010">
    <property type="protein sequence ID" value="MBN7813079.1"/>
    <property type="molecule type" value="Genomic_DNA"/>
</dbReference>
<dbReference type="RefSeq" id="WP_206579856.1">
    <property type="nucleotide sequence ID" value="NZ_JAFKCT010000010.1"/>
</dbReference>